<gene>
    <name evidence="1" type="ORF">CPYG_00013</name>
</gene>
<protein>
    <submittedName>
        <fullName evidence="1">Uncharacterized protein</fullName>
    </submittedName>
</protein>
<sequence>MKYRLYDDNYIPQGSFSSIQELRNYLCDRKYEFDCDKDISCTFDYIKSIKWSFEIVE</sequence>
<reference evidence="1 2" key="1">
    <citation type="submission" date="2010-12" db="EMBL/GenBank/DDBJ databases">
        <title>The Genome Sequence of Cyanophage P-SS1.</title>
        <authorList>
            <consortium name="The Broad Institute Genome Sequencing Platform"/>
            <person name="Henn M.R."/>
            <person name="Sullivan M.S."/>
            <person name="Osburne M.S."/>
            <person name="Levin J."/>
            <person name="Malboeuf C."/>
            <person name="Casali M."/>
            <person name="Russ C."/>
            <person name="Lennon N."/>
            <person name="Chapman S.B."/>
            <person name="Erlich R."/>
            <person name="Young S.K."/>
            <person name="Yandava C."/>
            <person name="Zeng Q."/>
            <person name="Alvarado L."/>
            <person name="Anderson S."/>
            <person name="Berlin A."/>
            <person name="Chen Z."/>
            <person name="Freedman E."/>
            <person name="Gellesch M."/>
            <person name="Goldberg J."/>
            <person name="Green L."/>
            <person name="Griggs A."/>
            <person name="Gujja S."/>
            <person name="Heilman E.R."/>
            <person name="Heiman D."/>
            <person name="Hollinger A."/>
            <person name="Howarth C."/>
            <person name="Larson L."/>
            <person name="Mehta T."/>
            <person name="Pearson M."/>
            <person name="Roberts A."/>
            <person name="Ryan E."/>
            <person name="Saif S."/>
            <person name="Shea T."/>
            <person name="Shenoy N."/>
            <person name="Sisk P."/>
            <person name="Stolte C."/>
            <person name="Sykes S."/>
            <person name="White J."/>
            <person name="Yu Q."/>
            <person name="Coleman M.L."/>
            <person name="Huang K.H."/>
            <person name="Weigele P.R."/>
            <person name="DeFrancesco A.S."/>
            <person name="Kern S.E."/>
            <person name="Thompson L.R."/>
            <person name="Fu R."/>
            <person name="Hombeck B."/>
            <person name="Chisholm S.W."/>
            <person name="Haas B."/>
            <person name="Nusbaum C."/>
            <person name="Birren B."/>
        </authorList>
    </citation>
    <scope>NUCLEOTIDE SEQUENCE [LARGE SCALE GENOMIC DNA]</scope>
    <source>
        <strain evidence="1 2">P-SS1</strain>
    </source>
</reference>
<dbReference type="Proteomes" id="UP000502917">
    <property type="component" value="Segment"/>
</dbReference>
<evidence type="ECO:0000313" key="1">
    <source>
        <dbReference type="EMBL" id="AGF91308.1"/>
    </source>
</evidence>
<evidence type="ECO:0000313" key="2">
    <source>
        <dbReference type="Proteomes" id="UP000502917"/>
    </source>
</evidence>
<dbReference type="EMBL" id="JF974306">
    <property type="protein sequence ID" value="AGF91308.1"/>
    <property type="molecule type" value="Genomic_DNA"/>
</dbReference>
<accession>M1Q641</accession>
<name>M1Q641_9CAUD</name>
<proteinExistence type="predicted"/>
<organism evidence="1 2">
    <name type="scientific">Cyanophage P-SS1</name>
    <dbReference type="NCBI Taxonomy" id="889957"/>
    <lineage>
        <taxon>Viruses</taxon>
        <taxon>Duplodnaviria</taxon>
        <taxon>Heunggongvirae</taxon>
        <taxon>Uroviricota</taxon>
        <taxon>Caudoviricetes</taxon>
        <taxon>Pantevenvirales</taxon>
        <taxon>Kyanoviridae</taxon>
        <taxon>Ronodorvirus</taxon>
        <taxon>Ronodorvirus ssm4</taxon>
    </lineage>
</organism>